<dbReference type="GO" id="GO:0000967">
    <property type="term" value="P:rRNA 5'-end processing"/>
    <property type="evidence" value="ECO:0007669"/>
    <property type="project" value="UniProtKB-UniRule"/>
</dbReference>
<dbReference type="GO" id="GO:0016788">
    <property type="term" value="F:hydrolase activity, acting on ester bonds"/>
    <property type="evidence" value="ECO:0007669"/>
    <property type="project" value="UniProtKB-UniRule"/>
</dbReference>
<name>A0A1F7UK69_9BACT</name>
<organism evidence="7 8">
    <name type="scientific">Candidatus Uhrbacteria bacterium RIFCSPHIGHO2_12_FULL_54_23</name>
    <dbReference type="NCBI Taxonomy" id="1802397"/>
    <lineage>
        <taxon>Bacteria</taxon>
        <taxon>Candidatus Uhriibacteriota</taxon>
    </lineage>
</organism>
<comment type="caution">
    <text evidence="7">The sequence shown here is derived from an EMBL/GenBank/DDBJ whole genome shotgun (WGS) entry which is preliminary data.</text>
</comment>
<evidence type="ECO:0000256" key="4">
    <source>
        <dbReference type="ARBA" id="ARBA00022801"/>
    </source>
</evidence>
<evidence type="ECO:0000259" key="6">
    <source>
        <dbReference type="SMART" id="SM00732"/>
    </source>
</evidence>
<evidence type="ECO:0000256" key="1">
    <source>
        <dbReference type="ARBA" id="ARBA00022490"/>
    </source>
</evidence>
<dbReference type="InterPro" id="IPR012337">
    <property type="entry name" value="RNaseH-like_sf"/>
</dbReference>
<dbReference type="SUPFAM" id="SSF53098">
    <property type="entry name" value="Ribonuclease H-like"/>
    <property type="match status" value="1"/>
</dbReference>
<keyword evidence="2 5" id="KW-0690">Ribosome biogenesis</keyword>
<dbReference type="PANTHER" id="PTHR33317">
    <property type="entry name" value="POLYNUCLEOTIDYL TRANSFERASE, RIBONUCLEASE H-LIKE SUPERFAMILY PROTEIN"/>
    <property type="match status" value="1"/>
</dbReference>
<dbReference type="EMBL" id="MGEF01000026">
    <property type="protein sequence ID" value="OGL78683.1"/>
    <property type="molecule type" value="Genomic_DNA"/>
</dbReference>
<accession>A0A1F7UK69</accession>
<evidence type="ECO:0000313" key="8">
    <source>
        <dbReference type="Proteomes" id="UP000176604"/>
    </source>
</evidence>
<keyword evidence="3 5" id="KW-0540">Nuclease</keyword>
<dbReference type="GO" id="GO:0004518">
    <property type="term" value="F:nuclease activity"/>
    <property type="evidence" value="ECO:0007669"/>
    <property type="project" value="UniProtKB-KW"/>
</dbReference>
<comment type="similarity">
    <text evidence="5">Belongs to the YqgF HJR family.</text>
</comment>
<proteinExistence type="inferred from homology"/>
<dbReference type="Pfam" id="PF03652">
    <property type="entry name" value="RuvX"/>
    <property type="match status" value="1"/>
</dbReference>
<dbReference type="SMART" id="SM00732">
    <property type="entry name" value="YqgFc"/>
    <property type="match status" value="1"/>
</dbReference>
<dbReference type="NCBIfam" id="TIGR00250">
    <property type="entry name" value="RNAse_H_YqgF"/>
    <property type="match status" value="1"/>
</dbReference>
<dbReference type="CDD" id="cd16964">
    <property type="entry name" value="YqgF"/>
    <property type="match status" value="1"/>
</dbReference>
<keyword evidence="4 5" id="KW-0378">Hydrolase</keyword>
<feature type="domain" description="YqgF/RNase H-like" evidence="6">
    <location>
        <begin position="1"/>
        <end position="101"/>
    </location>
</feature>
<reference evidence="7 8" key="1">
    <citation type="journal article" date="2016" name="Nat. Commun.">
        <title>Thousands of microbial genomes shed light on interconnected biogeochemical processes in an aquifer system.</title>
        <authorList>
            <person name="Anantharaman K."/>
            <person name="Brown C.T."/>
            <person name="Hug L.A."/>
            <person name="Sharon I."/>
            <person name="Castelle C.J."/>
            <person name="Probst A.J."/>
            <person name="Thomas B.C."/>
            <person name="Singh A."/>
            <person name="Wilkins M.J."/>
            <person name="Karaoz U."/>
            <person name="Brodie E.L."/>
            <person name="Williams K.H."/>
            <person name="Hubbard S.S."/>
            <person name="Banfield J.F."/>
        </authorList>
    </citation>
    <scope>NUCLEOTIDE SEQUENCE [LARGE SCALE GENOMIC DNA]</scope>
</reference>
<gene>
    <name evidence="7" type="ORF">A3J43_03170</name>
</gene>
<dbReference type="EC" id="3.1.-.-" evidence="5"/>
<sequence>MKILGIDYGRKHIGLAVTDDDGRMAFPFKTIEVISRKQLFDELERIVEFEGIVQVVVGLPLTMRGEEGRAATEVQKFVCDLEEFLNVPVDSVDERLSSAEARKSGTGKKENEHAIAAQKILQAYLESREHKG</sequence>
<protein>
    <recommendedName>
        <fullName evidence="5">Putative pre-16S rRNA nuclease</fullName>
        <ecNumber evidence="5">3.1.-.-</ecNumber>
    </recommendedName>
</protein>
<dbReference type="STRING" id="1802397.A3J43_03170"/>
<dbReference type="InterPro" id="IPR006641">
    <property type="entry name" value="YqgF/RNaseH-like_dom"/>
</dbReference>
<dbReference type="InterPro" id="IPR037027">
    <property type="entry name" value="YqgF/RNaseH-like_dom_sf"/>
</dbReference>
<dbReference type="PANTHER" id="PTHR33317:SF4">
    <property type="entry name" value="POLYNUCLEOTIDYL TRANSFERASE, RIBONUCLEASE H-LIKE SUPERFAMILY PROTEIN"/>
    <property type="match status" value="1"/>
</dbReference>
<evidence type="ECO:0000256" key="5">
    <source>
        <dbReference type="HAMAP-Rule" id="MF_00651"/>
    </source>
</evidence>
<comment type="function">
    <text evidence="5">Could be a nuclease involved in processing of the 5'-end of pre-16S rRNA.</text>
</comment>
<dbReference type="Proteomes" id="UP000176604">
    <property type="component" value="Unassembled WGS sequence"/>
</dbReference>
<dbReference type="AlphaFoldDB" id="A0A1F7UK69"/>
<comment type="subcellular location">
    <subcellularLocation>
        <location evidence="5">Cytoplasm</location>
    </subcellularLocation>
</comment>
<evidence type="ECO:0000256" key="3">
    <source>
        <dbReference type="ARBA" id="ARBA00022722"/>
    </source>
</evidence>
<evidence type="ECO:0000256" key="2">
    <source>
        <dbReference type="ARBA" id="ARBA00022517"/>
    </source>
</evidence>
<evidence type="ECO:0000313" key="7">
    <source>
        <dbReference type="EMBL" id="OGL78683.1"/>
    </source>
</evidence>
<keyword evidence="1 5" id="KW-0963">Cytoplasm</keyword>
<dbReference type="HAMAP" id="MF_00651">
    <property type="entry name" value="Nuclease_YqgF"/>
    <property type="match status" value="1"/>
</dbReference>
<dbReference type="InterPro" id="IPR005227">
    <property type="entry name" value="YqgF"/>
</dbReference>
<dbReference type="Gene3D" id="3.30.420.140">
    <property type="entry name" value="YqgF/RNase H-like domain"/>
    <property type="match status" value="1"/>
</dbReference>
<dbReference type="GO" id="GO:0005829">
    <property type="term" value="C:cytosol"/>
    <property type="evidence" value="ECO:0007669"/>
    <property type="project" value="TreeGrafter"/>
</dbReference>